<gene>
    <name evidence="1" type="ORF">EVAR_83759_1</name>
</gene>
<evidence type="ECO:0000313" key="2">
    <source>
        <dbReference type="Proteomes" id="UP000299102"/>
    </source>
</evidence>
<name>A0A4C1WG39_EUMVA</name>
<proteinExistence type="predicted"/>
<accession>A0A4C1WG39</accession>
<keyword evidence="2" id="KW-1185">Reference proteome</keyword>
<comment type="caution">
    <text evidence="1">The sequence shown here is derived from an EMBL/GenBank/DDBJ whole genome shotgun (WGS) entry which is preliminary data.</text>
</comment>
<reference evidence="1 2" key="1">
    <citation type="journal article" date="2019" name="Commun. Biol.">
        <title>The bagworm genome reveals a unique fibroin gene that provides high tensile strength.</title>
        <authorList>
            <person name="Kono N."/>
            <person name="Nakamura H."/>
            <person name="Ohtoshi R."/>
            <person name="Tomita M."/>
            <person name="Numata K."/>
            <person name="Arakawa K."/>
        </authorList>
    </citation>
    <scope>NUCLEOTIDE SEQUENCE [LARGE SCALE GENOMIC DNA]</scope>
</reference>
<protein>
    <submittedName>
        <fullName evidence="1">Uncharacterized protein</fullName>
    </submittedName>
</protein>
<organism evidence="1 2">
    <name type="scientific">Eumeta variegata</name>
    <name type="common">Bagworm moth</name>
    <name type="synonym">Eumeta japonica</name>
    <dbReference type="NCBI Taxonomy" id="151549"/>
    <lineage>
        <taxon>Eukaryota</taxon>
        <taxon>Metazoa</taxon>
        <taxon>Ecdysozoa</taxon>
        <taxon>Arthropoda</taxon>
        <taxon>Hexapoda</taxon>
        <taxon>Insecta</taxon>
        <taxon>Pterygota</taxon>
        <taxon>Neoptera</taxon>
        <taxon>Endopterygota</taxon>
        <taxon>Lepidoptera</taxon>
        <taxon>Glossata</taxon>
        <taxon>Ditrysia</taxon>
        <taxon>Tineoidea</taxon>
        <taxon>Psychidae</taxon>
        <taxon>Oiketicinae</taxon>
        <taxon>Eumeta</taxon>
    </lineage>
</organism>
<evidence type="ECO:0000313" key="1">
    <source>
        <dbReference type="EMBL" id="GBP49810.1"/>
    </source>
</evidence>
<dbReference type="EMBL" id="BGZK01000553">
    <property type="protein sequence ID" value="GBP49810.1"/>
    <property type="molecule type" value="Genomic_DNA"/>
</dbReference>
<dbReference type="OrthoDB" id="6929378at2759"/>
<dbReference type="AlphaFoldDB" id="A0A4C1WG39"/>
<dbReference type="Proteomes" id="UP000299102">
    <property type="component" value="Unassembled WGS sequence"/>
</dbReference>
<sequence length="93" mass="10908">MSRRPLVRDLEQKLKAVHLELKVSKEMYDCLISERDDHETESRSVIFMNTKLTGELAEMDVKCNDLTDQRDRSREPGPYYVKVEIDCDFGIDL</sequence>